<dbReference type="GeneID" id="108050248"/>
<protein>
    <submittedName>
        <fullName evidence="6">Transmembrane protease serine 9-like</fullName>
    </submittedName>
</protein>
<keyword evidence="3" id="KW-0720">Serine protease</keyword>
<dbReference type="InterPro" id="IPR001254">
    <property type="entry name" value="Trypsin_dom"/>
</dbReference>
<dbReference type="RefSeq" id="XP_016987307.1">
    <property type="nucleotide sequence ID" value="XM_017131818.1"/>
</dbReference>
<dbReference type="GO" id="GO:0004252">
    <property type="term" value="F:serine-type endopeptidase activity"/>
    <property type="evidence" value="ECO:0007669"/>
    <property type="project" value="InterPro"/>
</dbReference>
<organism evidence="6">
    <name type="scientific">Drosophila rhopaloa</name>
    <name type="common">Fruit fly</name>
    <dbReference type="NCBI Taxonomy" id="1041015"/>
    <lineage>
        <taxon>Eukaryota</taxon>
        <taxon>Metazoa</taxon>
        <taxon>Ecdysozoa</taxon>
        <taxon>Arthropoda</taxon>
        <taxon>Hexapoda</taxon>
        <taxon>Insecta</taxon>
        <taxon>Pterygota</taxon>
        <taxon>Neoptera</taxon>
        <taxon>Endopterygota</taxon>
        <taxon>Diptera</taxon>
        <taxon>Brachycera</taxon>
        <taxon>Muscomorpha</taxon>
        <taxon>Ephydroidea</taxon>
        <taxon>Drosophilidae</taxon>
        <taxon>Drosophila</taxon>
        <taxon>Sophophora</taxon>
    </lineage>
</organism>
<reference evidence="6" key="1">
    <citation type="submission" date="2025-08" db="UniProtKB">
        <authorList>
            <consortium name="RefSeq"/>
        </authorList>
    </citation>
    <scope>IDENTIFICATION</scope>
</reference>
<comment type="similarity">
    <text evidence="2">Belongs to the peptidase S1 family. CLIP subfamily.</text>
</comment>
<evidence type="ECO:0000259" key="5">
    <source>
        <dbReference type="PROSITE" id="PS50240"/>
    </source>
</evidence>
<keyword evidence="4" id="KW-0732">Signal</keyword>
<dbReference type="CDD" id="cd00190">
    <property type="entry name" value="Tryp_SPc"/>
    <property type="match status" value="2"/>
</dbReference>
<dbReference type="InterPro" id="IPR043504">
    <property type="entry name" value="Peptidase_S1_PA_chymotrypsin"/>
</dbReference>
<dbReference type="Pfam" id="PF00089">
    <property type="entry name" value="Trypsin"/>
    <property type="match status" value="2"/>
</dbReference>
<keyword evidence="1" id="KW-1015">Disulfide bond</keyword>
<dbReference type="PROSITE" id="PS00134">
    <property type="entry name" value="TRYPSIN_HIS"/>
    <property type="match status" value="2"/>
</dbReference>
<dbReference type="Gene3D" id="2.40.10.10">
    <property type="entry name" value="Trypsin-like serine proteases"/>
    <property type="match status" value="4"/>
</dbReference>
<dbReference type="InterPro" id="IPR001314">
    <property type="entry name" value="Peptidase_S1A"/>
</dbReference>
<dbReference type="PRINTS" id="PR00722">
    <property type="entry name" value="CHYMOTRYPSIN"/>
</dbReference>
<name>A0A6P4FAR9_DRORH</name>
<dbReference type="InterPro" id="IPR033116">
    <property type="entry name" value="TRYPSIN_SER"/>
</dbReference>
<evidence type="ECO:0000256" key="2">
    <source>
        <dbReference type="ARBA" id="ARBA00024195"/>
    </source>
</evidence>
<evidence type="ECO:0000313" key="6">
    <source>
        <dbReference type="RefSeq" id="XP_016987307.1"/>
    </source>
</evidence>
<dbReference type="InterPro" id="IPR051487">
    <property type="entry name" value="Ser/Thr_Proteases_Immune/Dev"/>
</dbReference>
<dbReference type="InterPro" id="IPR018114">
    <property type="entry name" value="TRYPSIN_HIS"/>
</dbReference>
<evidence type="ECO:0000256" key="4">
    <source>
        <dbReference type="SAM" id="SignalP"/>
    </source>
</evidence>
<dbReference type="AlphaFoldDB" id="A0A6P4FAR9"/>
<evidence type="ECO:0000256" key="1">
    <source>
        <dbReference type="ARBA" id="ARBA00023157"/>
    </source>
</evidence>
<dbReference type="FunFam" id="2.40.10.10:FF:000157">
    <property type="entry name" value="GH18608p"/>
    <property type="match status" value="2"/>
</dbReference>
<dbReference type="PROSITE" id="PS00135">
    <property type="entry name" value="TRYPSIN_SER"/>
    <property type="match status" value="2"/>
</dbReference>
<feature type="domain" description="Peptidase S1" evidence="5">
    <location>
        <begin position="407"/>
        <end position="652"/>
    </location>
</feature>
<gene>
    <name evidence="6" type="primary">LOC108050248</name>
</gene>
<dbReference type="RefSeq" id="XP_016987307.2">
    <property type="nucleotide sequence ID" value="XM_017131818.2"/>
</dbReference>
<evidence type="ECO:0000256" key="3">
    <source>
        <dbReference type="RuleBase" id="RU363034"/>
    </source>
</evidence>
<feature type="signal peptide" evidence="4">
    <location>
        <begin position="1"/>
        <end position="21"/>
    </location>
</feature>
<sequence length="654" mass="72951">MRSLRMILLLMFFLSTGLVYGQNPDPAVQLACTKFKQIVFEKRVAISFFFTDAPITYETVDSCHGSRPLIVDGTPAEPKEFPHAARLGHRNANNETKWFCGGTLISNRLVLTAAHCFYSVHGEVNVVRLGELEFDTEEDDAEPEDFGVLSLKAHPGYKNPALYNDIGTVKLDREVKFNRYKHPACLPFDDGEKHESFIAIGWGQKKFAQKESKKLLKVQLQGYGDRCVSTTDANDELPKGYEPRSQLCIGSKDDKDTCNGDSGGPVLANHKDLPCMYHVMGITSAGIGCSTPDIPSPYTRVHYFLDWIKGELAYHSPEEITLKPFLTDRRGSHTMRSAYPGMLAVLGAVLVILSVDGVTAQDPDIVKTCTDYKKKVWEETSEFSFLMEGAPIIYKTLDKCKSYAPLIIGGSPALPKEFPHAARLGNRNDDDGELSWFCGGTLISTHHVLTAAHCHFSPIGSVNIVRLGELEFDTSSDDAEPEDFTVKDHTIHPDFHYPVLYNDISVVRLDRKVSFNEYKHPACLPFADGGSDSSFIAIGWGQLEIVPRTENKKLQKVKLFNYRTRCSTTTESNDELPEGYNRTTQLCVGSSQHKDTCNGDSGGPVLIYHHSFPCMYHVMGITSVSTSCDTPDLPGLYTRVHFYLDWIKQEISKI</sequence>
<dbReference type="SMART" id="SM00020">
    <property type="entry name" value="Tryp_SPc"/>
    <property type="match status" value="2"/>
</dbReference>
<dbReference type="PROSITE" id="PS50240">
    <property type="entry name" value="TRYPSIN_DOM"/>
    <property type="match status" value="2"/>
</dbReference>
<dbReference type="GO" id="GO:0006508">
    <property type="term" value="P:proteolysis"/>
    <property type="evidence" value="ECO:0007669"/>
    <property type="project" value="UniProtKB-KW"/>
</dbReference>
<proteinExistence type="inferred from homology"/>
<dbReference type="InterPro" id="IPR009003">
    <property type="entry name" value="Peptidase_S1_PA"/>
</dbReference>
<keyword evidence="3" id="KW-0645">Protease</keyword>
<keyword evidence="3" id="KW-0378">Hydrolase</keyword>
<feature type="chain" id="PRO_5028385051" evidence="4">
    <location>
        <begin position="22"/>
        <end position="654"/>
    </location>
</feature>
<feature type="domain" description="Peptidase S1" evidence="5">
    <location>
        <begin position="70"/>
        <end position="313"/>
    </location>
</feature>
<dbReference type="OrthoDB" id="6339452at2759"/>
<accession>A0A6P4FAR9</accession>
<dbReference type="SUPFAM" id="SSF50494">
    <property type="entry name" value="Trypsin-like serine proteases"/>
    <property type="match status" value="2"/>
</dbReference>
<dbReference type="PANTHER" id="PTHR24256">
    <property type="entry name" value="TRYPTASE-RELATED"/>
    <property type="match status" value="1"/>
</dbReference>